<dbReference type="EMBL" id="JABEBT010000005">
    <property type="protein sequence ID" value="KAF7639396.1"/>
    <property type="molecule type" value="Genomic_DNA"/>
</dbReference>
<reference evidence="2" key="1">
    <citation type="journal article" date="2020" name="Ecol. Evol.">
        <title>Genome structure and content of the rice root-knot nematode (Meloidogyne graminicola).</title>
        <authorList>
            <person name="Phan N.T."/>
            <person name="Danchin E.G.J."/>
            <person name="Klopp C."/>
            <person name="Perfus-Barbeoch L."/>
            <person name="Kozlowski D.K."/>
            <person name="Koutsovoulos G.D."/>
            <person name="Lopez-Roques C."/>
            <person name="Bouchez O."/>
            <person name="Zahm M."/>
            <person name="Besnard G."/>
            <person name="Bellafiore S."/>
        </authorList>
    </citation>
    <scope>NUCLEOTIDE SEQUENCE</scope>
    <source>
        <strain evidence="2">VN-18</strain>
    </source>
</reference>
<accession>A0A8T0A271</accession>
<keyword evidence="1" id="KW-0472">Membrane</keyword>
<sequence>MKSIIVNNNFWKKKAMFINILAIFIVVLLVLIEQIKTEGVVGISEGSANNERKVLSTRVSMAKTTEPSANETKINETVQVEMLMVNNNGQKIDCRLI</sequence>
<evidence type="ECO:0000256" key="1">
    <source>
        <dbReference type="SAM" id="Phobius"/>
    </source>
</evidence>
<dbReference type="OrthoDB" id="287041at2759"/>
<evidence type="ECO:0000313" key="2">
    <source>
        <dbReference type="EMBL" id="KAF7639396.1"/>
    </source>
</evidence>
<comment type="caution">
    <text evidence="2">The sequence shown here is derived from an EMBL/GenBank/DDBJ whole genome shotgun (WGS) entry which is preliminary data.</text>
</comment>
<organism evidence="2 3">
    <name type="scientific">Meloidogyne graminicola</name>
    <dbReference type="NCBI Taxonomy" id="189291"/>
    <lineage>
        <taxon>Eukaryota</taxon>
        <taxon>Metazoa</taxon>
        <taxon>Ecdysozoa</taxon>
        <taxon>Nematoda</taxon>
        <taxon>Chromadorea</taxon>
        <taxon>Rhabditida</taxon>
        <taxon>Tylenchina</taxon>
        <taxon>Tylenchomorpha</taxon>
        <taxon>Tylenchoidea</taxon>
        <taxon>Meloidogynidae</taxon>
        <taxon>Meloidogyninae</taxon>
        <taxon>Meloidogyne</taxon>
    </lineage>
</organism>
<feature type="transmembrane region" description="Helical" evidence="1">
    <location>
        <begin position="15"/>
        <end position="32"/>
    </location>
</feature>
<dbReference type="Proteomes" id="UP000605970">
    <property type="component" value="Unassembled WGS sequence"/>
</dbReference>
<dbReference type="AlphaFoldDB" id="A0A8T0A271"/>
<proteinExistence type="predicted"/>
<evidence type="ECO:0000313" key="3">
    <source>
        <dbReference type="Proteomes" id="UP000605970"/>
    </source>
</evidence>
<keyword evidence="1" id="KW-1133">Transmembrane helix</keyword>
<name>A0A8T0A271_9BILA</name>
<gene>
    <name evidence="2" type="ORF">Mgra_00001066</name>
</gene>
<keyword evidence="1" id="KW-0812">Transmembrane</keyword>
<protein>
    <submittedName>
        <fullName evidence="2">Uncharacterized protein</fullName>
    </submittedName>
</protein>
<keyword evidence="3" id="KW-1185">Reference proteome</keyword>